<feature type="compositionally biased region" description="Pro residues" evidence="1">
    <location>
        <begin position="133"/>
        <end position="142"/>
    </location>
</feature>
<dbReference type="Proteomes" id="UP000761264">
    <property type="component" value="Unassembled WGS sequence"/>
</dbReference>
<dbReference type="SUPFAM" id="SSF48452">
    <property type="entry name" value="TPR-like"/>
    <property type="match status" value="1"/>
</dbReference>
<dbReference type="AlphaFoldDB" id="A0A967EVZ4"/>
<reference evidence="4" key="1">
    <citation type="submission" date="2020-03" db="EMBL/GenBank/DDBJ databases">
        <title>Genome of Pelagibius litoralis DSM 21314T.</title>
        <authorList>
            <person name="Wang G."/>
        </authorList>
    </citation>
    <scope>NUCLEOTIDE SEQUENCE</scope>
    <source>
        <strain evidence="4">DSM 21314</strain>
    </source>
</reference>
<gene>
    <name evidence="4" type="ORF">HBA54_09420</name>
</gene>
<dbReference type="Pfam" id="PF01471">
    <property type="entry name" value="PG_binding_1"/>
    <property type="match status" value="1"/>
</dbReference>
<dbReference type="RefSeq" id="WP_167223788.1">
    <property type="nucleotide sequence ID" value="NZ_JAAQPH010000006.1"/>
</dbReference>
<dbReference type="InterPro" id="IPR036366">
    <property type="entry name" value="PGBDSf"/>
</dbReference>
<feature type="domain" description="Peptidoglycan binding-like" evidence="3">
    <location>
        <begin position="32"/>
        <end position="84"/>
    </location>
</feature>
<dbReference type="EMBL" id="JAAQPH010000006">
    <property type="protein sequence ID" value="NIA68809.1"/>
    <property type="molecule type" value="Genomic_DNA"/>
</dbReference>
<keyword evidence="2" id="KW-0732">Signal</keyword>
<accession>A0A967EVZ4</accession>
<name>A0A967EVZ4_9PROT</name>
<organism evidence="4 5">
    <name type="scientific">Pelagibius litoralis</name>
    <dbReference type="NCBI Taxonomy" id="374515"/>
    <lineage>
        <taxon>Bacteria</taxon>
        <taxon>Pseudomonadati</taxon>
        <taxon>Pseudomonadota</taxon>
        <taxon>Alphaproteobacteria</taxon>
        <taxon>Rhodospirillales</taxon>
        <taxon>Rhodovibrionaceae</taxon>
        <taxon>Pelagibius</taxon>
    </lineage>
</organism>
<evidence type="ECO:0000259" key="3">
    <source>
        <dbReference type="Pfam" id="PF01471"/>
    </source>
</evidence>
<sequence>MYGFPRALAPGLLACLTFLAPQALADNGLAQSDLLEFENLLRDLGFDPGPVDGIVDAATLAAIGRYQDFASLPGDPEPNKALLAELRGVAAAFAALRNDSATAETPTTAAEPALPGTTAPESTEPGTAAKTIVPPPPAPPKLRPLEAAPEPAAEPPQVAALPPAEEPAPVDAAPEDVTQEAATPPDDPAAERQARIEEALQPHRKALADGSITRPELARQFNLEGRQLLAGADYGGAIVKFDVAIFLDPGFAGAYSNRGTAHELSGDRAAALEDFADAKKRGFGGFRSN</sequence>
<comment type="caution">
    <text evidence="4">The sequence shown here is derived from an EMBL/GenBank/DDBJ whole genome shotgun (WGS) entry which is preliminary data.</text>
</comment>
<feature type="region of interest" description="Disordered" evidence="1">
    <location>
        <begin position="101"/>
        <end position="191"/>
    </location>
</feature>
<feature type="chain" id="PRO_5037696957" description="Peptidoglycan binding-like domain-containing protein" evidence="2">
    <location>
        <begin position="26"/>
        <end position="289"/>
    </location>
</feature>
<protein>
    <recommendedName>
        <fullName evidence="3">Peptidoglycan binding-like domain-containing protein</fullName>
    </recommendedName>
</protein>
<evidence type="ECO:0000313" key="4">
    <source>
        <dbReference type="EMBL" id="NIA68809.1"/>
    </source>
</evidence>
<feature type="compositionally biased region" description="Low complexity" evidence="1">
    <location>
        <begin position="145"/>
        <end position="172"/>
    </location>
</feature>
<feature type="compositionally biased region" description="Low complexity" evidence="1">
    <location>
        <begin position="101"/>
        <end position="121"/>
    </location>
</feature>
<dbReference type="InterPro" id="IPR036365">
    <property type="entry name" value="PGBD-like_sf"/>
</dbReference>
<dbReference type="Gene3D" id="1.25.40.10">
    <property type="entry name" value="Tetratricopeptide repeat domain"/>
    <property type="match status" value="1"/>
</dbReference>
<dbReference type="Gene3D" id="1.10.101.10">
    <property type="entry name" value="PGBD-like superfamily/PGBD"/>
    <property type="match status" value="1"/>
</dbReference>
<evidence type="ECO:0000256" key="2">
    <source>
        <dbReference type="SAM" id="SignalP"/>
    </source>
</evidence>
<dbReference type="InterPro" id="IPR002477">
    <property type="entry name" value="Peptidoglycan-bd-like"/>
</dbReference>
<evidence type="ECO:0000256" key="1">
    <source>
        <dbReference type="SAM" id="MobiDB-lite"/>
    </source>
</evidence>
<feature type="signal peptide" evidence="2">
    <location>
        <begin position="1"/>
        <end position="25"/>
    </location>
</feature>
<evidence type="ECO:0000313" key="5">
    <source>
        <dbReference type="Proteomes" id="UP000761264"/>
    </source>
</evidence>
<keyword evidence="5" id="KW-1185">Reference proteome</keyword>
<dbReference type="InterPro" id="IPR011990">
    <property type="entry name" value="TPR-like_helical_dom_sf"/>
</dbReference>
<proteinExistence type="predicted"/>
<dbReference type="SUPFAM" id="SSF47090">
    <property type="entry name" value="PGBD-like"/>
    <property type="match status" value="1"/>
</dbReference>